<dbReference type="PROSITE" id="PS50850">
    <property type="entry name" value="MFS"/>
    <property type="match status" value="1"/>
</dbReference>
<feature type="transmembrane region" description="Helical" evidence="7">
    <location>
        <begin position="317"/>
        <end position="336"/>
    </location>
</feature>
<sequence>MPTDNENATTRGLSPAAMRKVVAASFAGALLEWYDFFIFGTAAGLVFGKLFFPQSDPAVGTIAAFATFGVGFLARPLGGVVFGHFGDRVGRKATLIATLLITGISTFLIGFLPTFADVGIAAPIMLVVLRLIQGFGLGGEYGGAALMTIESAPESRRGFFGSLPQMAASAGIMLATGVFALCSWGLTEAQFLDWGWRLPFLLSAAMLIVGMQIRLHIEETLDFKATRRREQASTEKRVLPIVELLRRHPRNIALALGARLAETVSSNIVNAFGIAYVSTNLAMGRQLPLMGMLMASAIGIMLCPLFGWLSDRYGQRVVYLFGALACAVLIVPFFAALATGNGVLICLAFIVFYNLGPTAMFAVQPTMFSRMFGTRVRYTGLSFAYQFSAMLGGLTPLISASLLTLGHGDPWWVAGYLIVVSLISATSVWLISEVRLIELHDYATALPRETT</sequence>
<evidence type="ECO:0000256" key="4">
    <source>
        <dbReference type="ARBA" id="ARBA00022692"/>
    </source>
</evidence>
<keyword evidence="6 7" id="KW-0472">Membrane</keyword>
<dbReference type="RefSeq" id="WP_011471516.1">
    <property type="nucleotide sequence ID" value="NC_007925.1"/>
</dbReference>
<name>Q21AH5_RHOPB</name>
<dbReference type="PANTHER" id="PTHR43045">
    <property type="entry name" value="SHIKIMATE TRANSPORTER"/>
    <property type="match status" value="1"/>
</dbReference>
<feature type="transmembrane region" description="Helical" evidence="7">
    <location>
        <begin position="59"/>
        <end position="82"/>
    </location>
</feature>
<proteinExistence type="predicted"/>
<evidence type="ECO:0000256" key="2">
    <source>
        <dbReference type="ARBA" id="ARBA00022448"/>
    </source>
</evidence>
<feature type="transmembrane region" description="Helical" evidence="7">
    <location>
        <begin position="159"/>
        <end position="186"/>
    </location>
</feature>
<dbReference type="OrthoDB" id="9783227at2"/>
<feature type="transmembrane region" description="Helical" evidence="7">
    <location>
        <begin position="252"/>
        <end position="277"/>
    </location>
</feature>
<dbReference type="InterPro" id="IPR020846">
    <property type="entry name" value="MFS_dom"/>
</dbReference>
<keyword evidence="3" id="KW-1003">Cell membrane</keyword>
<feature type="domain" description="Major facilitator superfamily (MFS) profile" evidence="8">
    <location>
        <begin position="21"/>
        <end position="433"/>
    </location>
</feature>
<evidence type="ECO:0000259" key="8">
    <source>
        <dbReference type="PROSITE" id="PS50850"/>
    </source>
</evidence>
<dbReference type="GO" id="GO:0022857">
    <property type="term" value="F:transmembrane transporter activity"/>
    <property type="evidence" value="ECO:0007669"/>
    <property type="project" value="InterPro"/>
</dbReference>
<feature type="transmembrane region" description="Helical" evidence="7">
    <location>
        <begin position="289"/>
        <end position="310"/>
    </location>
</feature>
<feature type="transmembrane region" description="Helical" evidence="7">
    <location>
        <begin position="94"/>
        <end position="112"/>
    </location>
</feature>
<evidence type="ECO:0000256" key="3">
    <source>
        <dbReference type="ARBA" id="ARBA00022475"/>
    </source>
</evidence>
<dbReference type="Gene3D" id="1.20.1250.20">
    <property type="entry name" value="MFS general substrate transporter like domains"/>
    <property type="match status" value="1"/>
</dbReference>
<dbReference type="EMBL" id="CP000301">
    <property type="protein sequence ID" value="ABD86611.1"/>
    <property type="molecule type" value="Genomic_DNA"/>
</dbReference>
<feature type="transmembrane region" description="Helical" evidence="7">
    <location>
        <begin position="21"/>
        <end position="47"/>
    </location>
</feature>
<evidence type="ECO:0000256" key="1">
    <source>
        <dbReference type="ARBA" id="ARBA00004651"/>
    </source>
</evidence>
<dbReference type="eggNOG" id="COG0477">
    <property type="taxonomic scope" value="Bacteria"/>
</dbReference>
<evidence type="ECO:0000313" key="9">
    <source>
        <dbReference type="EMBL" id="ABD86611.1"/>
    </source>
</evidence>
<dbReference type="FunFam" id="1.20.1250.20:FF:000001">
    <property type="entry name" value="Dicarboxylate MFS transporter"/>
    <property type="match status" value="1"/>
</dbReference>
<dbReference type="SUPFAM" id="SSF103473">
    <property type="entry name" value="MFS general substrate transporter"/>
    <property type="match status" value="1"/>
</dbReference>
<protein>
    <submittedName>
        <fullName evidence="9">Major facilitator superfamily MFS_1</fullName>
    </submittedName>
</protein>
<dbReference type="CDD" id="cd17369">
    <property type="entry name" value="MFS_ShiA_like"/>
    <property type="match status" value="1"/>
</dbReference>
<reference evidence="9" key="1">
    <citation type="submission" date="2006-03" db="EMBL/GenBank/DDBJ databases">
        <title>Complete sequence of Rhodopseudomonas palustris BisB18.</title>
        <authorList>
            <consortium name="US DOE Joint Genome Institute"/>
            <person name="Copeland A."/>
            <person name="Lucas S."/>
            <person name="Lapidus A."/>
            <person name="Barry K."/>
            <person name="Detter J.C."/>
            <person name="Glavina del Rio T."/>
            <person name="Hammon N."/>
            <person name="Israni S."/>
            <person name="Dalin E."/>
            <person name="Tice H."/>
            <person name="Pitluck S."/>
            <person name="Chain P."/>
            <person name="Malfatti S."/>
            <person name="Shin M."/>
            <person name="Vergez L."/>
            <person name="Schmutz J."/>
            <person name="Larimer F."/>
            <person name="Land M."/>
            <person name="Hauser L."/>
            <person name="Pelletier D.A."/>
            <person name="Kyrpides N."/>
            <person name="Anderson I."/>
            <person name="Oda Y."/>
            <person name="Harwood C.S."/>
            <person name="Richardson P."/>
        </authorList>
    </citation>
    <scope>NUCLEOTIDE SEQUENCE [LARGE SCALE GENOMIC DNA]</scope>
    <source>
        <strain evidence="9">BisB18</strain>
    </source>
</reference>
<dbReference type="GO" id="GO:0005886">
    <property type="term" value="C:plasma membrane"/>
    <property type="evidence" value="ECO:0007669"/>
    <property type="project" value="UniProtKB-SubCell"/>
</dbReference>
<keyword evidence="2" id="KW-0813">Transport</keyword>
<dbReference type="HOGENOM" id="CLU_001265_39_5_5"/>
<dbReference type="KEGG" id="rpc:RPC_1047"/>
<evidence type="ECO:0000256" key="7">
    <source>
        <dbReference type="SAM" id="Phobius"/>
    </source>
</evidence>
<evidence type="ECO:0000256" key="5">
    <source>
        <dbReference type="ARBA" id="ARBA00022989"/>
    </source>
</evidence>
<dbReference type="InterPro" id="IPR036259">
    <property type="entry name" value="MFS_trans_sf"/>
</dbReference>
<dbReference type="STRING" id="316056.RPC_1047"/>
<gene>
    <name evidence="9" type="ordered locus">RPC_1047</name>
</gene>
<comment type="subcellular location">
    <subcellularLocation>
        <location evidence="1">Cell membrane</location>
        <topology evidence="1">Multi-pass membrane protein</topology>
    </subcellularLocation>
</comment>
<dbReference type="InterPro" id="IPR005828">
    <property type="entry name" value="MFS_sugar_transport-like"/>
</dbReference>
<dbReference type="Pfam" id="PF00083">
    <property type="entry name" value="Sugar_tr"/>
    <property type="match status" value="1"/>
</dbReference>
<evidence type="ECO:0000256" key="6">
    <source>
        <dbReference type="ARBA" id="ARBA00023136"/>
    </source>
</evidence>
<feature type="transmembrane region" description="Helical" evidence="7">
    <location>
        <begin position="198"/>
        <end position="217"/>
    </location>
</feature>
<organism evidence="9">
    <name type="scientific">Rhodopseudomonas palustris (strain BisB18)</name>
    <dbReference type="NCBI Taxonomy" id="316056"/>
    <lineage>
        <taxon>Bacteria</taxon>
        <taxon>Pseudomonadati</taxon>
        <taxon>Pseudomonadota</taxon>
        <taxon>Alphaproteobacteria</taxon>
        <taxon>Hyphomicrobiales</taxon>
        <taxon>Nitrobacteraceae</taxon>
        <taxon>Rhodopseudomonas</taxon>
    </lineage>
</organism>
<dbReference type="AlphaFoldDB" id="Q21AH5"/>
<feature type="transmembrane region" description="Helical" evidence="7">
    <location>
        <begin position="118"/>
        <end position="138"/>
    </location>
</feature>
<keyword evidence="5 7" id="KW-1133">Transmembrane helix</keyword>
<keyword evidence="4 7" id="KW-0812">Transmembrane</keyword>
<dbReference type="PANTHER" id="PTHR43045:SF1">
    <property type="entry name" value="SHIKIMATE TRANSPORTER"/>
    <property type="match status" value="1"/>
</dbReference>
<feature type="transmembrane region" description="Helical" evidence="7">
    <location>
        <begin position="342"/>
        <end position="363"/>
    </location>
</feature>
<accession>Q21AH5</accession>
<feature type="transmembrane region" description="Helical" evidence="7">
    <location>
        <begin position="411"/>
        <end position="431"/>
    </location>
</feature>
<feature type="transmembrane region" description="Helical" evidence="7">
    <location>
        <begin position="383"/>
        <end position="405"/>
    </location>
</feature>